<dbReference type="InterPro" id="IPR019775">
    <property type="entry name" value="WD40_repeat_CS"/>
</dbReference>
<dbReference type="SMART" id="SM00320">
    <property type="entry name" value="WD40"/>
    <property type="match status" value="3"/>
</dbReference>
<dbReference type="InterPro" id="IPR051696">
    <property type="entry name" value="DENN_Domain_GEFs"/>
</dbReference>
<dbReference type="SUPFAM" id="SSF50978">
    <property type="entry name" value="WD40 repeat-like"/>
    <property type="match status" value="1"/>
</dbReference>
<dbReference type="GO" id="GO:0005085">
    <property type="term" value="F:guanyl-nucleotide exchange factor activity"/>
    <property type="evidence" value="ECO:0007669"/>
    <property type="project" value="UniProtKB-ARBA"/>
</dbReference>
<dbReference type="GO" id="GO:0031410">
    <property type="term" value="C:cytoplasmic vesicle"/>
    <property type="evidence" value="ECO:0007669"/>
    <property type="project" value="TreeGrafter"/>
</dbReference>
<dbReference type="Gene3D" id="2.130.10.10">
    <property type="entry name" value="YVTN repeat-like/Quinoprotein amine dehydrogenase"/>
    <property type="match status" value="1"/>
</dbReference>
<sequence length="245" mass="27961">MIMVEQSQVWIGSQDSNIYIINTHSMSCNKQLNDHRSDVTDIIVQEEWPSEAYSSSLDGTVIAWNISTLKVNRVFQLPCQNLTSVKLHNDQLWCCTGSCILVVSTHEFQLQLKIEHHLKDVCSYFLCFQLFPERYEVWASYSGSSDLYVWNTKDFSRPPQKIHLQDCSEITCMIRVKNQVWVGSSARLQGKSKGKIYVICAEKKSVEKELVGHADTVRALCSAEDRYVLSGSGREEGKIAIWKAE</sequence>
<evidence type="ECO:0000256" key="1">
    <source>
        <dbReference type="ARBA" id="ARBA00022574"/>
    </source>
</evidence>
<dbReference type="GO" id="GO:0032483">
    <property type="term" value="P:regulation of Rab protein signal transduction"/>
    <property type="evidence" value="ECO:0007669"/>
    <property type="project" value="TreeGrafter"/>
</dbReference>
<dbReference type="GeneTree" id="ENSGT00940000155784"/>
<dbReference type="PROSITE" id="PS00678">
    <property type="entry name" value="WD_REPEATS_1"/>
    <property type="match status" value="1"/>
</dbReference>
<keyword evidence="1" id="KW-0853">WD repeat</keyword>
<reference evidence="3 4" key="1">
    <citation type="submission" date="2019-11" db="EMBL/GenBank/DDBJ databases">
        <title>Strigops habroptila (kakapo) genome, bStrHab1, primary haplotype, v2.</title>
        <authorList>
            <person name="Jarvis E.D."/>
            <person name="Howard J."/>
            <person name="Rhie A."/>
            <person name="Phillippy A."/>
            <person name="Korlach J."/>
            <person name="Digby A."/>
            <person name="Iorns D."/>
            <person name="Eason D."/>
            <person name="Robertson B."/>
            <person name="Raemaekers T."/>
            <person name="Howe K."/>
            <person name="Lewin H."/>
            <person name="Damas J."/>
            <person name="Hastie A."/>
            <person name="Tracey A."/>
            <person name="Chow W."/>
            <person name="Fedrigo O."/>
        </authorList>
    </citation>
    <scope>NUCLEOTIDE SEQUENCE [LARGE SCALE GENOMIC DNA]</scope>
</reference>
<organism evidence="3 4">
    <name type="scientific">Strigops habroptila</name>
    <name type="common">Kakapo</name>
    <dbReference type="NCBI Taxonomy" id="2489341"/>
    <lineage>
        <taxon>Eukaryota</taxon>
        <taxon>Metazoa</taxon>
        <taxon>Chordata</taxon>
        <taxon>Craniata</taxon>
        <taxon>Vertebrata</taxon>
        <taxon>Euteleostomi</taxon>
        <taxon>Archelosauria</taxon>
        <taxon>Archosauria</taxon>
        <taxon>Dinosauria</taxon>
        <taxon>Saurischia</taxon>
        <taxon>Theropoda</taxon>
        <taxon>Coelurosauria</taxon>
        <taxon>Aves</taxon>
        <taxon>Neognathae</taxon>
        <taxon>Neoaves</taxon>
        <taxon>Telluraves</taxon>
        <taxon>Australaves</taxon>
        <taxon>Psittaciformes</taxon>
        <taxon>Psittacidae</taxon>
        <taxon>Strigops</taxon>
    </lineage>
</organism>
<reference evidence="3" key="3">
    <citation type="submission" date="2025-09" db="UniProtKB">
        <authorList>
            <consortium name="Ensembl"/>
        </authorList>
    </citation>
    <scope>IDENTIFICATION</scope>
</reference>
<evidence type="ECO:0000256" key="2">
    <source>
        <dbReference type="ARBA" id="ARBA00022737"/>
    </source>
</evidence>
<keyword evidence="2" id="KW-0677">Repeat</keyword>
<dbReference type="Proteomes" id="UP000472266">
    <property type="component" value="Chromosome 1"/>
</dbReference>
<dbReference type="InterPro" id="IPR015943">
    <property type="entry name" value="WD40/YVTN_repeat-like_dom_sf"/>
</dbReference>
<dbReference type="PANTHER" id="PTHR12296:SF21">
    <property type="entry name" value="DENN DOMAIN-CONTAINING PROTEIN 3"/>
    <property type="match status" value="1"/>
</dbReference>
<accession>A0A672TI78</accession>
<dbReference type="PANTHER" id="PTHR12296">
    <property type="entry name" value="DENN DOMAIN-CONTAINING PROTEIN 4"/>
    <property type="match status" value="1"/>
</dbReference>
<dbReference type="InterPro" id="IPR001680">
    <property type="entry name" value="WD40_rpt"/>
</dbReference>
<protein>
    <submittedName>
        <fullName evidence="3">Uncharacterized protein</fullName>
    </submittedName>
</protein>
<dbReference type="OMA" id="FIYIPER"/>
<name>A0A672TI78_STRHB</name>
<evidence type="ECO:0000313" key="3">
    <source>
        <dbReference type="Ensembl" id="ENSSHBP00005001349.1"/>
    </source>
</evidence>
<dbReference type="InterPro" id="IPR036322">
    <property type="entry name" value="WD40_repeat_dom_sf"/>
</dbReference>
<reference evidence="3" key="2">
    <citation type="submission" date="2025-08" db="UniProtKB">
        <authorList>
            <consortium name="Ensembl"/>
        </authorList>
    </citation>
    <scope>IDENTIFICATION</scope>
</reference>
<dbReference type="InParanoid" id="A0A672TI78"/>
<dbReference type="Ensembl" id="ENSSHBT00005001611.1">
    <property type="protein sequence ID" value="ENSSHBP00005001349.1"/>
    <property type="gene ID" value="ENSSHBG00005001209.1"/>
</dbReference>
<dbReference type="AlphaFoldDB" id="A0A672TI78"/>
<evidence type="ECO:0000313" key="4">
    <source>
        <dbReference type="Proteomes" id="UP000472266"/>
    </source>
</evidence>
<proteinExistence type="predicted"/>
<keyword evidence="4" id="KW-1185">Reference proteome</keyword>
<dbReference type="Pfam" id="PF00400">
    <property type="entry name" value="WD40"/>
    <property type="match status" value="1"/>
</dbReference>